<dbReference type="SUPFAM" id="SSF51430">
    <property type="entry name" value="NAD(P)-linked oxidoreductase"/>
    <property type="match status" value="1"/>
</dbReference>
<accession>A0A7K0D902</accession>
<protein>
    <recommendedName>
        <fullName evidence="4">NADP-dependent oxidoreductase domain-containing protein</fullName>
    </recommendedName>
</protein>
<dbReference type="GO" id="GO:0016705">
    <property type="term" value="F:oxidoreductase activity, acting on paired donors, with incorporation or reduction of molecular oxygen"/>
    <property type="evidence" value="ECO:0007669"/>
    <property type="project" value="InterPro"/>
</dbReference>
<evidence type="ECO:0000313" key="5">
    <source>
        <dbReference type="EMBL" id="MQY22246.1"/>
    </source>
</evidence>
<evidence type="ECO:0000259" key="4">
    <source>
        <dbReference type="Pfam" id="PF00248"/>
    </source>
</evidence>
<comment type="caution">
    <text evidence="5">The sequence shown here is derived from an EMBL/GenBank/DDBJ whole genome shotgun (WGS) entry which is preliminary data.</text>
</comment>
<sequence>MSTGIGTTARPTRRRLTLAASIVGSGASAEAWNWPGTKWNRFADFERYRRCAQIARSGNLDAVFVSDHPALQRDASHGPSHLFDPIVLFSAIAAAVPDIGFVLTASTIAISGIDNPTREDPMTVYDPATPYTAAPVRYETIPYRRSGRSGLDLPSISFGLWQKFGTDYPFATQREIILRAFDLGITHFDNADRYGPPHRAAQQNFGAVLSRDLAPYRDELILSTKAGNPIGASPYLRGGSRKSLLNSLEHSLRDLGTEYVDIFYHHSPDLDTPLQESVGALVDAVRQGKALYVGISNYQPDRVHEAAELLPAEGVPLLIHQTRYSIYDRGPERGGLLETASSDGFGVIVYSPLAQGLLTDKYLETIPEGARARNSAFLSPEVIDDTYRQRTSALNKIAESRGQSLAQLALQWVLRRPEVTSALIGASSVEQLDHNLAALSFPTLTDEELALIDEHGVHGTGTRR</sequence>
<feature type="domain" description="NADP-dependent oxidoreductase" evidence="4">
    <location>
        <begin position="156"/>
        <end position="455"/>
    </location>
</feature>
<comment type="similarity">
    <text evidence="1">Belongs to the shaker potassium channel beta subunit family.</text>
</comment>
<dbReference type="SUPFAM" id="SSF51679">
    <property type="entry name" value="Bacterial luciferase-like"/>
    <property type="match status" value="1"/>
</dbReference>
<dbReference type="InterPro" id="IPR036661">
    <property type="entry name" value="Luciferase-like_sf"/>
</dbReference>
<keyword evidence="3" id="KW-0560">Oxidoreductase</keyword>
<dbReference type="Gene3D" id="3.20.20.100">
    <property type="entry name" value="NADP-dependent oxidoreductase domain"/>
    <property type="match status" value="1"/>
</dbReference>
<dbReference type="InterPro" id="IPR023210">
    <property type="entry name" value="NADP_OxRdtase_dom"/>
</dbReference>
<evidence type="ECO:0000256" key="3">
    <source>
        <dbReference type="ARBA" id="ARBA00023002"/>
    </source>
</evidence>
<evidence type="ECO:0000256" key="2">
    <source>
        <dbReference type="ARBA" id="ARBA00022857"/>
    </source>
</evidence>
<keyword evidence="2" id="KW-0521">NADP</keyword>
<dbReference type="CDD" id="cd19089">
    <property type="entry name" value="AKR_AKR14A1_2"/>
    <property type="match status" value="1"/>
</dbReference>
<dbReference type="EMBL" id="WEGK01000012">
    <property type="protein sequence ID" value="MQY22246.1"/>
    <property type="molecule type" value="Genomic_DNA"/>
</dbReference>
<dbReference type="Proteomes" id="UP000438448">
    <property type="component" value="Unassembled WGS sequence"/>
</dbReference>
<dbReference type="AlphaFoldDB" id="A0A7K0D902"/>
<dbReference type="PANTHER" id="PTHR43150:SF4">
    <property type="entry name" value="L-GLYCERALDEHYDE 3-PHOSPHATE REDUCTASE"/>
    <property type="match status" value="1"/>
</dbReference>
<evidence type="ECO:0000313" key="6">
    <source>
        <dbReference type="Proteomes" id="UP000438448"/>
    </source>
</evidence>
<dbReference type="Pfam" id="PF00248">
    <property type="entry name" value="Aldo_ket_red"/>
    <property type="match status" value="1"/>
</dbReference>
<reference evidence="5 6" key="1">
    <citation type="submission" date="2019-10" db="EMBL/GenBank/DDBJ databases">
        <title>Nocardia macrotermitis sp. nov. and Nocardia aurantia sp. nov., isolated from the gut of fungus growing-termite Macrotermes natalensis.</title>
        <authorList>
            <person name="Benndorf R."/>
            <person name="Schwitalla J."/>
            <person name="Martin K."/>
            <person name="De Beer W."/>
            <person name="Kaster A.-K."/>
            <person name="Vollmers J."/>
            <person name="Poulsen M."/>
            <person name="Beemelmanns C."/>
        </authorList>
    </citation>
    <scope>NUCLEOTIDE SEQUENCE [LARGE SCALE GENOMIC DNA]</scope>
    <source>
        <strain evidence="5 6">RB20</strain>
    </source>
</reference>
<dbReference type="InterPro" id="IPR036812">
    <property type="entry name" value="NAD(P)_OxRdtase_dom_sf"/>
</dbReference>
<keyword evidence="6" id="KW-1185">Reference proteome</keyword>
<dbReference type="PANTHER" id="PTHR43150">
    <property type="entry name" value="HYPERKINETIC, ISOFORM M"/>
    <property type="match status" value="1"/>
</dbReference>
<dbReference type="InterPro" id="IPR005399">
    <property type="entry name" value="K_chnl_volt-dep_bsu_KCNAB-rel"/>
</dbReference>
<evidence type="ECO:0000256" key="1">
    <source>
        <dbReference type="ARBA" id="ARBA00006515"/>
    </source>
</evidence>
<dbReference type="Gene3D" id="3.20.20.30">
    <property type="entry name" value="Luciferase-like domain"/>
    <property type="match status" value="1"/>
</dbReference>
<dbReference type="GO" id="GO:0051596">
    <property type="term" value="P:methylglyoxal catabolic process"/>
    <property type="evidence" value="ECO:0007669"/>
    <property type="project" value="TreeGrafter"/>
</dbReference>
<proteinExistence type="inferred from homology"/>
<name>A0A7K0D902_9NOCA</name>
<gene>
    <name evidence="5" type="ORF">NRB20_53590</name>
</gene>
<organism evidence="5 6">
    <name type="scientific">Nocardia macrotermitis</name>
    <dbReference type="NCBI Taxonomy" id="2585198"/>
    <lineage>
        <taxon>Bacteria</taxon>
        <taxon>Bacillati</taxon>
        <taxon>Actinomycetota</taxon>
        <taxon>Actinomycetes</taxon>
        <taxon>Mycobacteriales</taxon>
        <taxon>Nocardiaceae</taxon>
        <taxon>Nocardia</taxon>
    </lineage>
</organism>